<dbReference type="OrthoDB" id="4554814at2"/>
<keyword evidence="2" id="KW-1185">Reference proteome</keyword>
<proteinExistence type="predicted"/>
<evidence type="ECO:0000313" key="1">
    <source>
        <dbReference type="EMBL" id="TJZ97827.1"/>
    </source>
</evidence>
<comment type="caution">
    <text evidence="1">The sequence shown here is derived from an EMBL/GenBank/DDBJ whole genome shotgun (WGS) entry which is preliminary data.</text>
</comment>
<reference evidence="1 2" key="1">
    <citation type="submission" date="2019-04" db="EMBL/GenBank/DDBJ databases">
        <title>Streptomyces oryziradicis sp. nov., a novel actinomycete isolated from rhizosphere soil of rice (Oryza sativa L.).</title>
        <authorList>
            <person name="Li C."/>
        </authorList>
    </citation>
    <scope>NUCLEOTIDE SEQUENCE [LARGE SCALE GENOMIC DNA]</scope>
    <source>
        <strain evidence="1 2">NEAU-C40</strain>
    </source>
</reference>
<name>A0A4U0RR29_9ACTN</name>
<accession>A0A4U0RR29</accession>
<organism evidence="1 2">
    <name type="scientific">Actinacidiphila oryziradicis</name>
    <dbReference type="NCBI Taxonomy" id="2571141"/>
    <lineage>
        <taxon>Bacteria</taxon>
        <taxon>Bacillati</taxon>
        <taxon>Actinomycetota</taxon>
        <taxon>Actinomycetes</taxon>
        <taxon>Kitasatosporales</taxon>
        <taxon>Streptomycetaceae</taxon>
        <taxon>Actinacidiphila</taxon>
    </lineage>
</organism>
<evidence type="ECO:0000313" key="2">
    <source>
        <dbReference type="Proteomes" id="UP000305778"/>
    </source>
</evidence>
<protein>
    <submittedName>
        <fullName evidence="1">Uncharacterized protein</fullName>
    </submittedName>
</protein>
<gene>
    <name evidence="1" type="ORF">FCI23_49385</name>
</gene>
<dbReference type="EMBL" id="SUMC01000140">
    <property type="protein sequence ID" value="TJZ97827.1"/>
    <property type="molecule type" value="Genomic_DNA"/>
</dbReference>
<dbReference type="Proteomes" id="UP000305778">
    <property type="component" value="Unassembled WGS sequence"/>
</dbReference>
<dbReference type="AlphaFoldDB" id="A0A4U0RR29"/>
<sequence length="112" mass="12668">MTPWIRAYDDESDTWSYFELDDEGWALRQVDLQGPQRRLVTAASLAEVVEVRDHDNLAAMAAYERKYGVLAEGSLHGWHDAGGAAEITQYEFESTWAAARETLDAKRTEETS</sequence>